<dbReference type="Pfam" id="PF20148">
    <property type="entry name" value="DUF6531"/>
    <property type="match status" value="1"/>
</dbReference>
<dbReference type="PANTHER" id="PTHR32305:SF15">
    <property type="entry name" value="PROTEIN RHSA-RELATED"/>
    <property type="match status" value="1"/>
</dbReference>
<dbReference type="EMBL" id="NJBA01000187">
    <property type="protein sequence ID" value="OWP36658.1"/>
    <property type="molecule type" value="Genomic_DNA"/>
</dbReference>
<dbReference type="EMBL" id="NJBA01000016">
    <property type="protein sequence ID" value="OWP47486.1"/>
    <property type="molecule type" value="Genomic_DNA"/>
</dbReference>
<dbReference type="InterPro" id="IPR031325">
    <property type="entry name" value="RHS_repeat"/>
</dbReference>
<geneLocation type="plasmid" evidence="2">
    <name>unnamed1</name>
</geneLocation>
<reference evidence="2 4" key="1">
    <citation type="submission" date="2017-06" db="EMBL/GenBank/DDBJ databases">
        <title>Draft genome of Pseudomonas nitroreducens DF05.</title>
        <authorList>
            <person name="Iyer R."/>
        </authorList>
    </citation>
    <scope>NUCLEOTIDE SEQUENCE [LARGE SCALE GENOMIC DNA]</scope>
    <source>
        <strain evidence="2 4">DF05</strain>
        <plasmid evidence="2">unnamed1</plasmid>
    </source>
</reference>
<dbReference type="eggNOG" id="COG3209">
    <property type="taxonomic scope" value="Bacteria"/>
</dbReference>
<keyword evidence="2" id="KW-0614">Plasmid</keyword>
<dbReference type="InterPro" id="IPR045351">
    <property type="entry name" value="DUF6531"/>
</dbReference>
<evidence type="ECO:0000313" key="2">
    <source>
        <dbReference type="EMBL" id="OWP36658.1"/>
    </source>
</evidence>
<dbReference type="Proteomes" id="UP000198145">
    <property type="component" value="Unassembled WGS sequence"/>
</dbReference>
<protein>
    <recommendedName>
        <fullName evidence="1">DUF6531 domain-containing protein</fullName>
    </recommendedName>
</protein>
<comment type="caution">
    <text evidence="2">The sequence shown here is derived from an EMBL/GenBank/DDBJ whole genome shotgun (WGS) entry which is preliminary data.</text>
</comment>
<evidence type="ECO:0000259" key="1">
    <source>
        <dbReference type="Pfam" id="PF20148"/>
    </source>
</evidence>
<evidence type="ECO:0000313" key="4">
    <source>
        <dbReference type="Proteomes" id="UP000198145"/>
    </source>
</evidence>
<evidence type="ECO:0000313" key="3">
    <source>
        <dbReference type="EMBL" id="OWP47486.1"/>
    </source>
</evidence>
<name>A0A246F2N8_PSENT</name>
<sequence length="494" mass="53943">MSLGNGGTLILKLAEPGIAASGEAFPDIRVVEIGEQGEPVDVYISQNGADWILVGSTISANSLDIDQPTNANTETYYKYVKLIDLPPVQSGAPYAGADIDAVVAIPRTGMEQKGPPSNSCSTPGQLEPESYAGNPVNFSIGNKSQREVDYTFPHGSLQFARTYNSLDGLWRHNHSTYLSFSQNDVRLTMADGRELFFSVSGSIVTSASKDLGVLTKSGTGWEFLSTSNERFTFNSTGQLTKWSTPQGAIQQLAYSGTKVTVTDNLGNTLSFTEDAAHQPLTLTASGVTFTYTYDSEKRLLSVTRSASGKSSQRIYHYEYTNNNALLSGVTDERGVRFSTWGYDDQGRPTSSEHTNGADRVTIKYDNDGSVAVTNEFGRVTKYSFQTIRGVRLISSIDGEPTPNCPNSNSTFTYDARGLLKTRTDAKGNLTTYDYNDRGLETSRTEASGTPQARTVTTEWHPTLFLKTKVTEPDRITTYQYDAQGRQTGQIVTPR</sequence>
<dbReference type="AlphaFoldDB" id="A0A246F2N8"/>
<proteinExistence type="predicted"/>
<accession>A0A246F2N8</accession>
<dbReference type="Pfam" id="PF05593">
    <property type="entry name" value="RHS_repeat"/>
    <property type="match status" value="1"/>
</dbReference>
<gene>
    <name evidence="3" type="ORF">CEG18_28480</name>
    <name evidence="2" type="ORF">CEG18_29735</name>
</gene>
<dbReference type="InterPro" id="IPR050708">
    <property type="entry name" value="T6SS_VgrG/RHS"/>
</dbReference>
<dbReference type="Gene3D" id="2.180.10.10">
    <property type="entry name" value="RHS repeat-associated core"/>
    <property type="match status" value="1"/>
</dbReference>
<organism evidence="2 4">
    <name type="scientific">Pseudomonas nitroreducens</name>
    <dbReference type="NCBI Taxonomy" id="46680"/>
    <lineage>
        <taxon>Bacteria</taxon>
        <taxon>Pseudomonadati</taxon>
        <taxon>Pseudomonadota</taxon>
        <taxon>Gammaproteobacteria</taxon>
        <taxon>Pseudomonadales</taxon>
        <taxon>Pseudomonadaceae</taxon>
        <taxon>Pseudomonas</taxon>
    </lineage>
</organism>
<dbReference type="PANTHER" id="PTHR32305">
    <property type="match status" value="1"/>
</dbReference>
<dbReference type="NCBIfam" id="TIGR01643">
    <property type="entry name" value="YD_repeat_2x"/>
    <property type="match status" value="2"/>
</dbReference>
<dbReference type="InterPro" id="IPR006530">
    <property type="entry name" value="YD"/>
</dbReference>
<feature type="domain" description="DUF6531" evidence="1">
    <location>
        <begin position="133"/>
        <end position="197"/>
    </location>
</feature>